<keyword evidence="4" id="KW-0418">Kinase</keyword>
<feature type="domain" description="Aminoglycoside phosphotransferase" evidence="7">
    <location>
        <begin position="19"/>
        <end position="261"/>
    </location>
</feature>
<keyword evidence="5" id="KW-0067">ATP-binding</keyword>
<evidence type="ECO:0000256" key="6">
    <source>
        <dbReference type="ARBA" id="ARBA00023251"/>
    </source>
</evidence>
<evidence type="ECO:0000256" key="1">
    <source>
        <dbReference type="ARBA" id="ARBA00006219"/>
    </source>
</evidence>
<dbReference type="InterPro" id="IPR011009">
    <property type="entry name" value="Kinase-like_dom_sf"/>
</dbReference>
<dbReference type="EMBL" id="JAYMRS010000001">
    <property type="protein sequence ID" value="MFB8766420.1"/>
    <property type="molecule type" value="Genomic_DNA"/>
</dbReference>
<organism evidence="8 9">
    <name type="scientific">Nocardiopsis alba</name>
    <dbReference type="NCBI Taxonomy" id="53437"/>
    <lineage>
        <taxon>Bacteria</taxon>
        <taxon>Bacillati</taxon>
        <taxon>Actinomycetota</taxon>
        <taxon>Actinomycetes</taxon>
        <taxon>Streptosporangiales</taxon>
        <taxon>Nocardiopsidaceae</taxon>
        <taxon>Nocardiopsis</taxon>
    </lineage>
</organism>
<comment type="similarity">
    <text evidence="1">Belongs to the aminoglycoside phosphotransferase family.</text>
</comment>
<evidence type="ECO:0000313" key="9">
    <source>
        <dbReference type="Proteomes" id="UP001585053"/>
    </source>
</evidence>
<accession>A0ABV5DPB2</accession>
<sequence>MADAWEVIGRALGVVRQETIGLGLSGARVLRMVDAQGVPVAVVKVVDHRMGHLVSELEAETARLAWLRRLGVPVPEVLGSGVDEGESWLAMRALPGRPASDPWPAGEQDRVVDLLAHAARELHAASWEDTPFDRSLSSVLVEVRERVASGLVDRSWVIAGKEGPPAAVVLEELESLAGELGDGTPVVSHGDFCLPNVLIDETGAAGFVDVGRAGLAGPHSDLADMTRSLRSHMNPQYGEASARRFLDAYGRDGIDPERLRLHDLLESFFWPVPKRIHPAARTEVRALHTFPSPSRVRLGSRVSRSTRWPQEVVTGPC</sequence>
<dbReference type="CDD" id="cd05150">
    <property type="entry name" value="APH"/>
    <property type="match status" value="1"/>
</dbReference>
<comment type="caution">
    <text evidence="8">The sequence shown here is derived from an EMBL/GenBank/DDBJ whole genome shotgun (WGS) entry which is preliminary data.</text>
</comment>
<dbReference type="SUPFAM" id="SSF56112">
    <property type="entry name" value="Protein kinase-like (PK-like)"/>
    <property type="match status" value="1"/>
</dbReference>
<evidence type="ECO:0000313" key="8">
    <source>
        <dbReference type="EMBL" id="MFB8766420.1"/>
    </source>
</evidence>
<proteinExistence type="inferred from homology"/>
<evidence type="ECO:0000259" key="7">
    <source>
        <dbReference type="Pfam" id="PF01636"/>
    </source>
</evidence>
<name>A0ABV5DPB2_9ACTN</name>
<evidence type="ECO:0000256" key="5">
    <source>
        <dbReference type="ARBA" id="ARBA00022840"/>
    </source>
</evidence>
<reference evidence="8 9" key="1">
    <citation type="submission" date="2024-01" db="EMBL/GenBank/DDBJ databases">
        <title>Genome mining of biosynthetic gene clusters to explore secondary metabolites of Streptomyces sp.</title>
        <authorList>
            <person name="Baig A."/>
            <person name="Ajitkumar Shintre N."/>
            <person name="Kumar H."/>
            <person name="Anbarasu A."/>
            <person name="Ramaiah S."/>
        </authorList>
    </citation>
    <scope>NUCLEOTIDE SEQUENCE [LARGE SCALE GENOMIC DNA]</scope>
    <source>
        <strain evidence="8 9">A01</strain>
    </source>
</reference>
<gene>
    <name evidence="8" type="ORF">VSQ78_01810</name>
</gene>
<evidence type="ECO:0000256" key="3">
    <source>
        <dbReference type="ARBA" id="ARBA00022741"/>
    </source>
</evidence>
<dbReference type="Pfam" id="PF01636">
    <property type="entry name" value="APH"/>
    <property type="match status" value="1"/>
</dbReference>
<dbReference type="InterPro" id="IPR024165">
    <property type="entry name" value="Kan/Strep_kinase"/>
</dbReference>
<dbReference type="InterPro" id="IPR051678">
    <property type="entry name" value="AGP_Transferase"/>
</dbReference>
<keyword evidence="3" id="KW-0547">Nucleotide-binding</keyword>
<keyword evidence="2" id="KW-0808">Transferase</keyword>
<dbReference type="Proteomes" id="UP001585053">
    <property type="component" value="Unassembled WGS sequence"/>
</dbReference>
<evidence type="ECO:0000256" key="4">
    <source>
        <dbReference type="ARBA" id="ARBA00022777"/>
    </source>
</evidence>
<keyword evidence="9" id="KW-1185">Reference proteome</keyword>
<dbReference type="PANTHER" id="PTHR21310">
    <property type="entry name" value="AMINOGLYCOSIDE PHOSPHOTRANSFERASE-RELATED-RELATED"/>
    <property type="match status" value="1"/>
</dbReference>
<dbReference type="PANTHER" id="PTHR21310:SF41">
    <property type="entry name" value="3'-PHOSPHOTRANSFERASE, PUTATIVE-RELATED"/>
    <property type="match status" value="1"/>
</dbReference>
<evidence type="ECO:0000256" key="2">
    <source>
        <dbReference type="ARBA" id="ARBA00022679"/>
    </source>
</evidence>
<protein>
    <submittedName>
        <fullName evidence="8">Aminoglycoside 3'-phosphotransferase</fullName>
    </submittedName>
</protein>
<dbReference type="RefSeq" id="WP_376736635.1">
    <property type="nucleotide sequence ID" value="NZ_JAYMRS010000001.1"/>
</dbReference>
<keyword evidence="6" id="KW-0046">Antibiotic resistance</keyword>
<dbReference type="InterPro" id="IPR002575">
    <property type="entry name" value="Aminoglycoside_PTrfase"/>
</dbReference>
<dbReference type="Gene3D" id="3.30.200.20">
    <property type="entry name" value="Phosphorylase Kinase, domain 1"/>
    <property type="match status" value="1"/>
</dbReference>
<dbReference type="Gene3D" id="3.90.1200.10">
    <property type="match status" value="1"/>
</dbReference>